<evidence type="ECO:0000259" key="2">
    <source>
        <dbReference type="Pfam" id="PF08241"/>
    </source>
</evidence>
<organism evidence="3 4">
    <name type="scientific">SAR86 cluster bacterium</name>
    <dbReference type="NCBI Taxonomy" id="2030880"/>
    <lineage>
        <taxon>Bacteria</taxon>
        <taxon>Pseudomonadati</taxon>
        <taxon>Pseudomonadota</taxon>
        <taxon>Gammaproteobacteria</taxon>
        <taxon>SAR86 cluster</taxon>
    </lineage>
</organism>
<dbReference type="InterPro" id="IPR029063">
    <property type="entry name" value="SAM-dependent_MTases_sf"/>
</dbReference>
<dbReference type="CDD" id="cd02440">
    <property type="entry name" value="AdoMet_MTases"/>
    <property type="match status" value="1"/>
</dbReference>
<evidence type="ECO:0000256" key="1">
    <source>
        <dbReference type="SAM" id="MobiDB-lite"/>
    </source>
</evidence>
<protein>
    <submittedName>
        <fullName evidence="3">Methyltransferase domain-containing protein</fullName>
    </submittedName>
</protein>
<gene>
    <name evidence="3" type="ORF">HQ497_14665</name>
</gene>
<name>A0A973AA92_9GAMM</name>
<dbReference type="SUPFAM" id="SSF53335">
    <property type="entry name" value="S-adenosyl-L-methionine-dependent methyltransferases"/>
    <property type="match status" value="1"/>
</dbReference>
<reference evidence="3" key="1">
    <citation type="submission" date="2020-05" db="EMBL/GenBank/DDBJ databases">
        <title>Sulfur intermediates as new biogeochemical hubs in an aquatic model microbial ecosystem.</title>
        <authorList>
            <person name="Vigneron A."/>
        </authorList>
    </citation>
    <scope>NUCLEOTIDE SEQUENCE</scope>
    <source>
        <strain evidence="3">Bin.250</strain>
    </source>
</reference>
<sequence length="273" mass="30666">MSESESDTDTQPQAPNGMPPDYLSGNKTAWQDKAADYIDAAETAWDSDQPYWGVFGIPDTHTRLLPEDMSGLHCIELGCGTAYVSAWMRRRGATVVALDPTPNQLTTARRLQQQHGLEIEIIEGFAESVPLPDGSFDFAISEYGAALWSDPYLWIPEAARLLKPGGQLVLLTNSALMMMCAPDYESDGPVGEQLLRPYFDMHRIQWPDCPGQTEFHLNHGDWISLFTANQLVVERLVELRVPPGAETRYDWADKDWGNQWPLEETWVVRKAVV</sequence>
<feature type="domain" description="Methyltransferase type 11" evidence="2">
    <location>
        <begin position="76"/>
        <end position="170"/>
    </location>
</feature>
<evidence type="ECO:0000313" key="4">
    <source>
        <dbReference type="Proteomes" id="UP000754644"/>
    </source>
</evidence>
<keyword evidence="3" id="KW-0808">Transferase</keyword>
<dbReference type="EMBL" id="JABMOJ010000543">
    <property type="protein sequence ID" value="NQV66598.1"/>
    <property type="molecule type" value="Genomic_DNA"/>
</dbReference>
<dbReference type="AlphaFoldDB" id="A0A973AA92"/>
<dbReference type="InterPro" id="IPR013216">
    <property type="entry name" value="Methyltransf_11"/>
</dbReference>
<dbReference type="PANTHER" id="PTHR43591">
    <property type="entry name" value="METHYLTRANSFERASE"/>
    <property type="match status" value="1"/>
</dbReference>
<evidence type="ECO:0000313" key="3">
    <source>
        <dbReference type="EMBL" id="NQV66598.1"/>
    </source>
</evidence>
<accession>A0A973AA92</accession>
<comment type="caution">
    <text evidence="3">The sequence shown here is derived from an EMBL/GenBank/DDBJ whole genome shotgun (WGS) entry which is preliminary data.</text>
</comment>
<dbReference type="Gene3D" id="3.40.50.150">
    <property type="entry name" value="Vaccinia Virus protein VP39"/>
    <property type="match status" value="1"/>
</dbReference>
<dbReference type="GO" id="GO:0032259">
    <property type="term" value="P:methylation"/>
    <property type="evidence" value="ECO:0007669"/>
    <property type="project" value="UniProtKB-KW"/>
</dbReference>
<dbReference type="PANTHER" id="PTHR43591:SF24">
    <property type="entry name" value="2-METHOXY-6-POLYPRENYL-1,4-BENZOQUINOL METHYLASE, MITOCHONDRIAL"/>
    <property type="match status" value="1"/>
</dbReference>
<dbReference type="Pfam" id="PF08241">
    <property type="entry name" value="Methyltransf_11"/>
    <property type="match status" value="1"/>
</dbReference>
<feature type="region of interest" description="Disordered" evidence="1">
    <location>
        <begin position="1"/>
        <end position="26"/>
    </location>
</feature>
<keyword evidence="3" id="KW-0489">Methyltransferase</keyword>
<proteinExistence type="predicted"/>
<dbReference type="Proteomes" id="UP000754644">
    <property type="component" value="Unassembled WGS sequence"/>
</dbReference>
<dbReference type="GO" id="GO:0008757">
    <property type="term" value="F:S-adenosylmethionine-dependent methyltransferase activity"/>
    <property type="evidence" value="ECO:0007669"/>
    <property type="project" value="InterPro"/>
</dbReference>